<dbReference type="GO" id="GO:0006629">
    <property type="term" value="P:lipid metabolic process"/>
    <property type="evidence" value="ECO:0007669"/>
    <property type="project" value="InterPro"/>
</dbReference>
<accession>A0A1G7ZIZ0</accession>
<dbReference type="RefSeq" id="WP_089836615.1">
    <property type="nucleotide sequence ID" value="NZ_FNBN01000008.1"/>
</dbReference>
<gene>
    <name evidence="2" type="ORF">SAMN04488121_108290</name>
</gene>
<reference evidence="2 3" key="1">
    <citation type="submission" date="2016-10" db="EMBL/GenBank/DDBJ databases">
        <authorList>
            <person name="de Groot N.N."/>
        </authorList>
    </citation>
    <scope>NUCLEOTIDE SEQUENCE [LARGE SCALE GENOMIC DNA]</scope>
    <source>
        <strain evidence="2 3">DSM 527</strain>
    </source>
</reference>
<feature type="domain" description="Fungal lipase-type" evidence="1">
    <location>
        <begin position="146"/>
        <end position="227"/>
    </location>
</feature>
<dbReference type="EMBL" id="FNBN01000008">
    <property type="protein sequence ID" value="SDH08683.1"/>
    <property type="molecule type" value="Genomic_DNA"/>
</dbReference>
<protein>
    <submittedName>
        <fullName evidence="2">Lipase (Class 3)</fullName>
    </submittedName>
</protein>
<dbReference type="PANTHER" id="PTHR45856:SF24">
    <property type="entry name" value="FUNGAL LIPASE-LIKE DOMAIN-CONTAINING PROTEIN"/>
    <property type="match status" value="1"/>
</dbReference>
<organism evidence="2 3">
    <name type="scientific">Chitinophaga filiformis</name>
    <name type="common">Myxococcus filiformis</name>
    <name type="synonym">Flexibacter filiformis</name>
    <dbReference type="NCBI Taxonomy" id="104663"/>
    <lineage>
        <taxon>Bacteria</taxon>
        <taxon>Pseudomonadati</taxon>
        <taxon>Bacteroidota</taxon>
        <taxon>Chitinophagia</taxon>
        <taxon>Chitinophagales</taxon>
        <taxon>Chitinophagaceae</taxon>
        <taxon>Chitinophaga</taxon>
    </lineage>
</organism>
<dbReference type="OrthoDB" id="1223308at2"/>
<dbReference type="AlphaFoldDB" id="A0A1G7ZIZ0"/>
<evidence type="ECO:0000313" key="2">
    <source>
        <dbReference type="EMBL" id="SDH08683.1"/>
    </source>
</evidence>
<dbReference type="PANTHER" id="PTHR45856">
    <property type="entry name" value="ALPHA/BETA-HYDROLASES SUPERFAMILY PROTEIN"/>
    <property type="match status" value="1"/>
</dbReference>
<evidence type="ECO:0000259" key="1">
    <source>
        <dbReference type="Pfam" id="PF01764"/>
    </source>
</evidence>
<dbReference type="Pfam" id="PF01764">
    <property type="entry name" value="Lipase_3"/>
    <property type="match status" value="1"/>
</dbReference>
<dbReference type="InterPro" id="IPR002921">
    <property type="entry name" value="Fungal_lipase-type"/>
</dbReference>
<dbReference type="Proteomes" id="UP000199045">
    <property type="component" value="Unassembled WGS sequence"/>
</dbReference>
<name>A0A1G7ZIZ0_CHIFI</name>
<dbReference type="CDD" id="cd00519">
    <property type="entry name" value="Lipase_3"/>
    <property type="match status" value="1"/>
</dbReference>
<dbReference type="Gene3D" id="3.40.50.1820">
    <property type="entry name" value="alpha/beta hydrolase"/>
    <property type="match status" value="1"/>
</dbReference>
<dbReference type="STRING" id="104663.SAMN04488121_108290"/>
<dbReference type="InterPro" id="IPR029058">
    <property type="entry name" value="AB_hydrolase_fold"/>
</dbReference>
<proteinExistence type="predicted"/>
<evidence type="ECO:0000313" key="3">
    <source>
        <dbReference type="Proteomes" id="UP000199045"/>
    </source>
</evidence>
<dbReference type="SUPFAM" id="SSF53474">
    <property type="entry name" value="alpha/beta-Hydrolases"/>
    <property type="match status" value="1"/>
</dbReference>
<sequence>MGTITPNTSNGDQLANAQAAVQLCSAASAINPINEFGTLMPGWKIVWNGKQTIDCNYAFVAQNSNGDYALAIRGSVPPFSSYSDWDVFANWVLEDLDVLTMAQWAFASTPKPLISTGASIAFANLLFMTDTLGSNQFITDFLLANTVNSGKQLIITGHSLGGNIASVFTSYYVEILKKKGLATNNISLYTFAAPAAGNADFAKDLDAKLPTAWHYENINDLVPKFPVVAGIIVTSLMYEPQPSPFEIYLGYQDQRISLHDAFLLLAGALQTQGYQQPLNNYTIFKNDLDQRYEDNTLEAWFDQAGSQHQIVNYANYLGVKLPLAKAVQPLETAAF</sequence>
<dbReference type="InterPro" id="IPR051218">
    <property type="entry name" value="Sec_MonoDiacylglyc_Lipase"/>
</dbReference>